<accession>A0ACC0GJ40</accession>
<dbReference type="EMBL" id="CM045765">
    <property type="protein sequence ID" value="KAI8001171.1"/>
    <property type="molecule type" value="Genomic_DNA"/>
</dbReference>
<sequence>MGMDIYFLFNLTIWASAEEAIQRMQGTMIGQQAVHLSWGRSPTAKQDLPGVWSQQADPSQWSSTYYGYGQGYMMPMVMGLRMILHYMYMVHTLVTRSTLNRCDAFKRTLFFPFCWMCCPDCSTT</sequence>
<gene>
    <name evidence="1" type="ORF">LOK49_LG09G00204</name>
</gene>
<protein>
    <submittedName>
        <fullName evidence="1">Polyadenylate-binding protein RBP47C</fullName>
    </submittedName>
</protein>
<evidence type="ECO:0000313" key="1">
    <source>
        <dbReference type="EMBL" id="KAI8001171.1"/>
    </source>
</evidence>
<keyword evidence="2" id="KW-1185">Reference proteome</keyword>
<evidence type="ECO:0000313" key="2">
    <source>
        <dbReference type="Proteomes" id="UP001060215"/>
    </source>
</evidence>
<proteinExistence type="predicted"/>
<name>A0ACC0GJ40_9ERIC</name>
<organism evidence="1 2">
    <name type="scientific">Camellia lanceoleosa</name>
    <dbReference type="NCBI Taxonomy" id="1840588"/>
    <lineage>
        <taxon>Eukaryota</taxon>
        <taxon>Viridiplantae</taxon>
        <taxon>Streptophyta</taxon>
        <taxon>Embryophyta</taxon>
        <taxon>Tracheophyta</taxon>
        <taxon>Spermatophyta</taxon>
        <taxon>Magnoliopsida</taxon>
        <taxon>eudicotyledons</taxon>
        <taxon>Gunneridae</taxon>
        <taxon>Pentapetalae</taxon>
        <taxon>asterids</taxon>
        <taxon>Ericales</taxon>
        <taxon>Theaceae</taxon>
        <taxon>Camellia</taxon>
    </lineage>
</organism>
<reference evidence="1 2" key="1">
    <citation type="journal article" date="2022" name="Plant J.">
        <title>Chromosome-level genome of Camellia lanceoleosa provides a valuable resource for understanding genome evolution and self-incompatibility.</title>
        <authorList>
            <person name="Gong W."/>
            <person name="Xiao S."/>
            <person name="Wang L."/>
            <person name="Liao Z."/>
            <person name="Chang Y."/>
            <person name="Mo W."/>
            <person name="Hu G."/>
            <person name="Li W."/>
            <person name="Zhao G."/>
            <person name="Zhu H."/>
            <person name="Hu X."/>
            <person name="Ji K."/>
            <person name="Xiang X."/>
            <person name="Song Q."/>
            <person name="Yuan D."/>
            <person name="Jin S."/>
            <person name="Zhang L."/>
        </authorList>
    </citation>
    <scope>NUCLEOTIDE SEQUENCE [LARGE SCALE GENOMIC DNA]</scope>
    <source>
        <strain evidence="1">SQ_2022a</strain>
    </source>
</reference>
<comment type="caution">
    <text evidence="1">The sequence shown here is derived from an EMBL/GenBank/DDBJ whole genome shotgun (WGS) entry which is preliminary data.</text>
</comment>
<dbReference type="Proteomes" id="UP001060215">
    <property type="component" value="Chromosome 8"/>
</dbReference>